<dbReference type="EMBL" id="JAAMPC010000013">
    <property type="protein sequence ID" value="KAG2271079.1"/>
    <property type="molecule type" value="Genomic_DNA"/>
</dbReference>
<comment type="caution">
    <text evidence="1">The sequence shown here is derived from an EMBL/GenBank/DDBJ whole genome shotgun (WGS) entry which is preliminary data.</text>
</comment>
<gene>
    <name evidence="1" type="ORF">Bca52824_065634</name>
</gene>
<dbReference type="AlphaFoldDB" id="A0A8X7UA64"/>
<sequence>MGRVAFKVLMDSVKGRDISVVALLMGFASSRIWVYTALRNWVLIMVNLSQTICLHRSWLTRVAKDADSLKRLSSVGIYFNLGDRENL</sequence>
<proteinExistence type="predicted"/>
<accession>A0A8X7UA64</accession>
<name>A0A8X7UA64_BRACI</name>
<reference evidence="1 2" key="1">
    <citation type="submission" date="2020-02" db="EMBL/GenBank/DDBJ databases">
        <authorList>
            <person name="Ma Q."/>
            <person name="Huang Y."/>
            <person name="Song X."/>
            <person name="Pei D."/>
        </authorList>
    </citation>
    <scope>NUCLEOTIDE SEQUENCE [LARGE SCALE GENOMIC DNA]</scope>
    <source>
        <strain evidence="1">Sxm20200214</strain>
        <tissue evidence="1">Leaf</tissue>
    </source>
</reference>
<dbReference type="Proteomes" id="UP000886595">
    <property type="component" value="Unassembled WGS sequence"/>
</dbReference>
<evidence type="ECO:0000313" key="2">
    <source>
        <dbReference type="Proteomes" id="UP000886595"/>
    </source>
</evidence>
<evidence type="ECO:0000313" key="1">
    <source>
        <dbReference type="EMBL" id="KAG2271079.1"/>
    </source>
</evidence>
<keyword evidence="2" id="KW-1185">Reference proteome</keyword>
<protein>
    <submittedName>
        <fullName evidence="1">Uncharacterized protein</fullName>
    </submittedName>
</protein>
<organism evidence="1 2">
    <name type="scientific">Brassica carinata</name>
    <name type="common">Ethiopian mustard</name>
    <name type="synonym">Abyssinian cabbage</name>
    <dbReference type="NCBI Taxonomy" id="52824"/>
    <lineage>
        <taxon>Eukaryota</taxon>
        <taxon>Viridiplantae</taxon>
        <taxon>Streptophyta</taxon>
        <taxon>Embryophyta</taxon>
        <taxon>Tracheophyta</taxon>
        <taxon>Spermatophyta</taxon>
        <taxon>Magnoliopsida</taxon>
        <taxon>eudicotyledons</taxon>
        <taxon>Gunneridae</taxon>
        <taxon>Pentapetalae</taxon>
        <taxon>rosids</taxon>
        <taxon>malvids</taxon>
        <taxon>Brassicales</taxon>
        <taxon>Brassicaceae</taxon>
        <taxon>Brassiceae</taxon>
        <taxon>Brassica</taxon>
    </lineage>
</organism>